<accession>A0A067PEF8</accession>
<dbReference type="OrthoDB" id="5121585at2759"/>
<reference evidence="2" key="1">
    <citation type="journal article" date="2014" name="Proc. Natl. Acad. Sci. U.S.A.">
        <title>Extensive sampling of basidiomycete genomes demonstrates inadequacy of the white-rot/brown-rot paradigm for wood decay fungi.</title>
        <authorList>
            <person name="Riley R."/>
            <person name="Salamov A.A."/>
            <person name="Brown D.W."/>
            <person name="Nagy L.G."/>
            <person name="Floudas D."/>
            <person name="Held B.W."/>
            <person name="Levasseur A."/>
            <person name="Lombard V."/>
            <person name="Morin E."/>
            <person name="Otillar R."/>
            <person name="Lindquist E.A."/>
            <person name="Sun H."/>
            <person name="LaButti K.M."/>
            <person name="Schmutz J."/>
            <person name="Jabbour D."/>
            <person name="Luo H."/>
            <person name="Baker S.E."/>
            <person name="Pisabarro A.G."/>
            <person name="Walton J.D."/>
            <person name="Blanchette R.A."/>
            <person name="Henrissat B."/>
            <person name="Martin F."/>
            <person name="Cullen D."/>
            <person name="Hibbett D.S."/>
            <person name="Grigoriev I.V."/>
        </authorList>
    </citation>
    <scope>NUCLEOTIDE SEQUENCE [LARGE SCALE GENOMIC DNA]</scope>
    <source>
        <strain evidence="2">MUCL 33604</strain>
    </source>
</reference>
<keyword evidence="2" id="KW-1185">Reference proteome</keyword>
<name>A0A067PEF8_9AGAM</name>
<organism evidence="1 2">
    <name type="scientific">Jaapia argillacea MUCL 33604</name>
    <dbReference type="NCBI Taxonomy" id="933084"/>
    <lineage>
        <taxon>Eukaryota</taxon>
        <taxon>Fungi</taxon>
        <taxon>Dikarya</taxon>
        <taxon>Basidiomycota</taxon>
        <taxon>Agaricomycotina</taxon>
        <taxon>Agaricomycetes</taxon>
        <taxon>Agaricomycetidae</taxon>
        <taxon>Jaapiales</taxon>
        <taxon>Jaapiaceae</taxon>
        <taxon>Jaapia</taxon>
    </lineage>
</organism>
<dbReference type="HOGENOM" id="CLU_1970872_0_0_1"/>
<dbReference type="AlphaFoldDB" id="A0A067PEF8"/>
<dbReference type="Proteomes" id="UP000027265">
    <property type="component" value="Unassembled WGS sequence"/>
</dbReference>
<evidence type="ECO:0000313" key="1">
    <source>
        <dbReference type="EMBL" id="KDQ52230.1"/>
    </source>
</evidence>
<gene>
    <name evidence="1" type="ORF">JAAARDRAFT_485583</name>
</gene>
<dbReference type="InParanoid" id="A0A067PEF8"/>
<proteinExistence type="predicted"/>
<protein>
    <submittedName>
        <fullName evidence="1">Uncharacterized protein</fullName>
    </submittedName>
</protein>
<evidence type="ECO:0000313" key="2">
    <source>
        <dbReference type="Proteomes" id="UP000027265"/>
    </source>
</evidence>
<sequence>MDPYGFINTTTLKGWPNPCNNPFWGSNDPRYIPNSLTPPNYDATGTVKKRQPFGNHAFIALAVDSDPLNHLVLDATSGPHVGDERLSQYLTAAIDITTNYNNLEEYKGMPAPLSPRLYLIPFSCHLT</sequence>
<dbReference type="EMBL" id="KL197741">
    <property type="protein sequence ID" value="KDQ52230.1"/>
    <property type="molecule type" value="Genomic_DNA"/>
</dbReference>